<protein>
    <submittedName>
        <fullName evidence="2">Uncharacterized protein</fullName>
    </submittedName>
</protein>
<dbReference type="AlphaFoldDB" id="A0A182SCX4"/>
<accession>A0A182SCX4</accession>
<evidence type="ECO:0000256" key="1">
    <source>
        <dbReference type="SAM" id="MobiDB-lite"/>
    </source>
</evidence>
<name>A0A182SCX4_9DIPT</name>
<dbReference type="VEuPathDB" id="VectorBase:AMAM004273"/>
<reference evidence="3" key="1">
    <citation type="submission" date="2013-09" db="EMBL/GenBank/DDBJ databases">
        <title>The Genome Sequence of Anopheles maculatus species B.</title>
        <authorList>
            <consortium name="The Broad Institute Genomics Platform"/>
            <person name="Neafsey D.E."/>
            <person name="Besansky N."/>
            <person name="Howell P."/>
            <person name="Walton C."/>
            <person name="Young S.K."/>
            <person name="Zeng Q."/>
            <person name="Gargeya S."/>
            <person name="Fitzgerald M."/>
            <person name="Haas B."/>
            <person name="Abouelleil A."/>
            <person name="Allen A.W."/>
            <person name="Alvarado L."/>
            <person name="Arachchi H.M."/>
            <person name="Berlin A.M."/>
            <person name="Chapman S.B."/>
            <person name="Gainer-Dewar J."/>
            <person name="Goldberg J."/>
            <person name="Griggs A."/>
            <person name="Gujja S."/>
            <person name="Hansen M."/>
            <person name="Howarth C."/>
            <person name="Imamovic A."/>
            <person name="Ireland A."/>
            <person name="Larimer J."/>
            <person name="McCowan C."/>
            <person name="Murphy C."/>
            <person name="Pearson M."/>
            <person name="Poon T.W."/>
            <person name="Priest M."/>
            <person name="Roberts A."/>
            <person name="Saif S."/>
            <person name="Shea T."/>
            <person name="Sisk P."/>
            <person name="Sykes S."/>
            <person name="Wortman J."/>
            <person name="Nusbaum C."/>
            <person name="Birren B."/>
        </authorList>
    </citation>
    <scope>NUCLEOTIDE SEQUENCE [LARGE SCALE GENOMIC DNA]</scope>
    <source>
        <strain evidence="3">maculatus3</strain>
    </source>
</reference>
<dbReference type="Proteomes" id="UP000075901">
    <property type="component" value="Unassembled WGS sequence"/>
</dbReference>
<organism evidence="2 3">
    <name type="scientific">Anopheles maculatus</name>
    <dbReference type="NCBI Taxonomy" id="74869"/>
    <lineage>
        <taxon>Eukaryota</taxon>
        <taxon>Metazoa</taxon>
        <taxon>Ecdysozoa</taxon>
        <taxon>Arthropoda</taxon>
        <taxon>Hexapoda</taxon>
        <taxon>Insecta</taxon>
        <taxon>Pterygota</taxon>
        <taxon>Neoptera</taxon>
        <taxon>Endopterygota</taxon>
        <taxon>Diptera</taxon>
        <taxon>Nematocera</taxon>
        <taxon>Culicoidea</taxon>
        <taxon>Culicidae</taxon>
        <taxon>Anophelinae</taxon>
        <taxon>Anopheles</taxon>
        <taxon>Anopheles maculatus group</taxon>
    </lineage>
</organism>
<evidence type="ECO:0000313" key="2">
    <source>
        <dbReference type="EnsemblMetazoa" id="AMAM004273-PA"/>
    </source>
</evidence>
<keyword evidence="3" id="KW-1185">Reference proteome</keyword>
<sequence length="209" mass="22407">MMPPPPSILPPVLGYWAGCAAGAGHGHGHGPDRVPGTIPVVVVVLVDLETSPFFFLSLDDDEDEDFGFVASLLPPPDELFVEVVPFEVVTFVADEESVPVEDERAGPSSDFARSTDISRPCSSQRVPGVRELVTTFAPITLPYLEKICFRSVARVSEDSRDTHRLRPTLAAVPLLPPSELAFDFSSAPAAPPTGVDGRSRRHLFASGSC</sequence>
<reference evidence="2" key="2">
    <citation type="submission" date="2020-05" db="UniProtKB">
        <authorList>
            <consortium name="EnsemblMetazoa"/>
        </authorList>
    </citation>
    <scope>IDENTIFICATION</scope>
    <source>
        <strain evidence="2">maculatus3</strain>
    </source>
</reference>
<feature type="region of interest" description="Disordered" evidence="1">
    <location>
        <begin position="100"/>
        <end position="119"/>
    </location>
</feature>
<proteinExistence type="predicted"/>
<dbReference type="EnsemblMetazoa" id="AMAM004273-RA">
    <property type="protein sequence ID" value="AMAM004273-PA"/>
    <property type="gene ID" value="AMAM004273"/>
</dbReference>
<evidence type="ECO:0000313" key="3">
    <source>
        <dbReference type="Proteomes" id="UP000075901"/>
    </source>
</evidence>